<dbReference type="CDD" id="cd06267">
    <property type="entry name" value="PBP1_LacI_sugar_binding-like"/>
    <property type="match status" value="1"/>
</dbReference>
<dbReference type="InterPro" id="IPR028082">
    <property type="entry name" value="Peripla_BP_I"/>
</dbReference>
<dbReference type="Proteomes" id="UP001387100">
    <property type="component" value="Unassembled WGS sequence"/>
</dbReference>
<dbReference type="PANTHER" id="PTHR30146:SF155">
    <property type="entry name" value="ALANINE RACEMASE"/>
    <property type="match status" value="1"/>
</dbReference>
<reference evidence="5 6" key="1">
    <citation type="journal article" date="2017" name="Int. J. Syst. Evol. Microbiol.">
        <title>Pseudokineococcus basanitobsidens sp. nov., isolated from volcanic rock.</title>
        <authorList>
            <person name="Lee D.W."/>
            <person name="Park M.Y."/>
            <person name="Kim J.J."/>
            <person name="Kim B.S."/>
        </authorList>
    </citation>
    <scope>NUCLEOTIDE SEQUENCE [LARGE SCALE GENOMIC DNA]</scope>
    <source>
        <strain evidence="5 6">DSM 103726</strain>
    </source>
</reference>
<organism evidence="5 6">
    <name type="scientific">Pseudokineococcus basanitobsidens</name>
    <dbReference type="NCBI Taxonomy" id="1926649"/>
    <lineage>
        <taxon>Bacteria</taxon>
        <taxon>Bacillati</taxon>
        <taxon>Actinomycetota</taxon>
        <taxon>Actinomycetes</taxon>
        <taxon>Kineosporiales</taxon>
        <taxon>Kineosporiaceae</taxon>
        <taxon>Pseudokineococcus</taxon>
    </lineage>
</organism>
<evidence type="ECO:0000256" key="2">
    <source>
        <dbReference type="ARBA" id="ARBA00023125"/>
    </source>
</evidence>
<dbReference type="RefSeq" id="WP_339575378.1">
    <property type="nucleotide sequence ID" value="NZ_JBBIAA010000014.1"/>
</dbReference>
<evidence type="ECO:0000256" key="3">
    <source>
        <dbReference type="ARBA" id="ARBA00023163"/>
    </source>
</evidence>
<evidence type="ECO:0000259" key="4">
    <source>
        <dbReference type="Pfam" id="PF13377"/>
    </source>
</evidence>
<name>A0ABU8RM09_9ACTN</name>
<evidence type="ECO:0000313" key="6">
    <source>
        <dbReference type="Proteomes" id="UP001387100"/>
    </source>
</evidence>
<keyword evidence="2" id="KW-0238">DNA-binding</keyword>
<proteinExistence type="predicted"/>
<feature type="domain" description="Transcriptional regulator LacI/GalR-like sensor" evidence="4">
    <location>
        <begin position="120"/>
        <end position="277"/>
    </location>
</feature>
<gene>
    <name evidence="5" type="ORF">WDZ17_11895</name>
</gene>
<dbReference type="PANTHER" id="PTHR30146">
    <property type="entry name" value="LACI-RELATED TRANSCRIPTIONAL REPRESSOR"/>
    <property type="match status" value="1"/>
</dbReference>
<evidence type="ECO:0000313" key="5">
    <source>
        <dbReference type="EMBL" id="MEJ5945993.1"/>
    </source>
</evidence>
<evidence type="ECO:0000256" key="1">
    <source>
        <dbReference type="ARBA" id="ARBA00023015"/>
    </source>
</evidence>
<protein>
    <submittedName>
        <fullName evidence="5">Substrate-binding domain-containing protein</fullName>
    </submittedName>
</protein>
<dbReference type="InterPro" id="IPR046335">
    <property type="entry name" value="LacI/GalR-like_sensor"/>
</dbReference>
<accession>A0ABU8RM09</accession>
<dbReference type="Pfam" id="PF13377">
    <property type="entry name" value="Peripla_BP_3"/>
    <property type="match status" value="1"/>
</dbReference>
<dbReference type="EMBL" id="JBBIAA010000014">
    <property type="protein sequence ID" value="MEJ5945993.1"/>
    <property type="molecule type" value="Genomic_DNA"/>
</dbReference>
<keyword evidence="6" id="KW-1185">Reference proteome</keyword>
<dbReference type="Gene3D" id="3.40.50.2300">
    <property type="match status" value="2"/>
</dbReference>
<keyword evidence="3" id="KW-0804">Transcription</keyword>
<comment type="caution">
    <text evidence="5">The sequence shown here is derived from an EMBL/GenBank/DDBJ whole genome shotgun (WGS) entry which is preliminary data.</text>
</comment>
<keyword evidence="1" id="KW-0805">Transcription regulation</keyword>
<sequence>MPVPELLAPIGLALVRDAEIMGAEPYFHELVTGIERVTLPRGRSLLLRVLPTVEAEVAAYRGWARTGRVGAVVVVDVREGDSRPALVRELGLPAVVVGPPVGDDVTTVWTDDDEAVRAAVAHLLDRGHRRLLHVGGPADMLHSRVRREGFEGACRDAGAAGATAVGDYSRASGAVAVSEALSRSGRPTAVVVDSDLMALGALDAAASAGLRVPEELAVLAWDDSAQCQLSVPPLSAVSRDVQAVGEQVGRAVLDVLAGAPPRQHHAAPAVVVARESTAADVTGVVT</sequence>
<dbReference type="SUPFAM" id="SSF53822">
    <property type="entry name" value="Periplasmic binding protein-like I"/>
    <property type="match status" value="1"/>
</dbReference>